<sequence>MIEPPAEKRHNITRFPLTGLPYRPTLYEVRGPRALRGQVEELPGAVSPATTTTDSSSRHFTVSSNS</sequence>
<reference evidence="2" key="1">
    <citation type="submission" date="2023-10" db="EMBL/GenBank/DDBJ databases">
        <title>Genome assemblies of two species of porcelain crab, Petrolisthes cinctipes and Petrolisthes manimaculis (Anomura: Porcellanidae).</title>
        <authorList>
            <person name="Angst P."/>
        </authorList>
    </citation>
    <scope>NUCLEOTIDE SEQUENCE</scope>
    <source>
        <strain evidence="2">PB745_01</strain>
        <tissue evidence="2">Gill</tissue>
    </source>
</reference>
<proteinExistence type="predicted"/>
<gene>
    <name evidence="2" type="ORF">Pcinc_031502</name>
</gene>
<evidence type="ECO:0000313" key="2">
    <source>
        <dbReference type="EMBL" id="KAK3862652.1"/>
    </source>
</evidence>
<protein>
    <submittedName>
        <fullName evidence="2">Uncharacterized protein</fullName>
    </submittedName>
</protein>
<keyword evidence="3" id="KW-1185">Reference proteome</keyword>
<accession>A0AAE1EWJ0</accession>
<dbReference type="EMBL" id="JAWQEG010004188">
    <property type="protein sequence ID" value="KAK3862652.1"/>
    <property type="molecule type" value="Genomic_DNA"/>
</dbReference>
<dbReference type="AlphaFoldDB" id="A0AAE1EWJ0"/>
<comment type="caution">
    <text evidence="2">The sequence shown here is derived from an EMBL/GenBank/DDBJ whole genome shotgun (WGS) entry which is preliminary data.</text>
</comment>
<organism evidence="2 3">
    <name type="scientific">Petrolisthes cinctipes</name>
    <name type="common">Flat porcelain crab</name>
    <dbReference type="NCBI Taxonomy" id="88211"/>
    <lineage>
        <taxon>Eukaryota</taxon>
        <taxon>Metazoa</taxon>
        <taxon>Ecdysozoa</taxon>
        <taxon>Arthropoda</taxon>
        <taxon>Crustacea</taxon>
        <taxon>Multicrustacea</taxon>
        <taxon>Malacostraca</taxon>
        <taxon>Eumalacostraca</taxon>
        <taxon>Eucarida</taxon>
        <taxon>Decapoda</taxon>
        <taxon>Pleocyemata</taxon>
        <taxon>Anomura</taxon>
        <taxon>Galatheoidea</taxon>
        <taxon>Porcellanidae</taxon>
        <taxon>Petrolisthes</taxon>
    </lineage>
</organism>
<feature type="compositionally biased region" description="Polar residues" evidence="1">
    <location>
        <begin position="48"/>
        <end position="66"/>
    </location>
</feature>
<evidence type="ECO:0000313" key="3">
    <source>
        <dbReference type="Proteomes" id="UP001286313"/>
    </source>
</evidence>
<dbReference type="Proteomes" id="UP001286313">
    <property type="component" value="Unassembled WGS sequence"/>
</dbReference>
<name>A0AAE1EWJ0_PETCI</name>
<evidence type="ECO:0000256" key="1">
    <source>
        <dbReference type="SAM" id="MobiDB-lite"/>
    </source>
</evidence>
<feature type="region of interest" description="Disordered" evidence="1">
    <location>
        <begin position="43"/>
        <end position="66"/>
    </location>
</feature>